<evidence type="ECO:0000256" key="2">
    <source>
        <dbReference type="ARBA" id="ARBA00007532"/>
    </source>
</evidence>
<proteinExistence type="inferred from homology"/>
<keyword evidence="6" id="KW-0520">NAD</keyword>
<evidence type="ECO:0000313" key="10">
    <source>
        <dbReference type="Proteomes" id="UP000085678"/>
    </source>
</evidence>
<comment type="catalytic activity">
    <reaction evidence="8">
        <text>N(6)-[(R)-dihydrolipoyl]-L-lysyl-[protein] + NAD(+) = N(6)-[(R)-lipoyl]-L-lysyl-[protein] + NADH + H(+)</text>
        <dbReference type="Rhea" id="RHEA:15045"/>
        <dbReference type="Rhea" id="RHEA-COMP:10474"/>
        <dbReference type="Rhea" id="RHEA-COMP:10475"/>
        <dbReference type="ChEBI" id="CHEBI:15378"/>
        <dbReference type="ChEBI" id="CHEBI:57540"/>
        <dbReference type="ChEBI" id="CHEBI:57945"/>
        <dbReference type="ChEBI" id="CHEBI:83099"/>
        <dbReference type="ChEBI" id="CHEBI:83100"/>
        <dbReference type="EC" id="1.8.1.4"/>
    </reaction>
</comment>
<dbReference type="GO" id="GO:0005739">
    <property type="term" value="C:mitochondrion"/>
    <property type="evidence" value="ECO:0007669"/>
    <property type="project" value="TreeGrafter"/>
</dbReference>
<dbReference type="InterPro" id="IPR050151">
    <property type="entry name" value="Class-I_Pyr_Nuc-Dis_Oxidored"/>
</dbReference>
<dbReference type="GO" id="GO:0006103">
    <property type="term" value="P:2-oxoglutarate metabolic process"/>
    <property type="evidence" value="ECO:0007669"/>
    <property type="project" value="TreeGrafter"/>
</dbReference>
<evidence type="ECO:0000259" key="9">
    <source>
        <dbReference type="Pfam" id="PF02852"/>
    </source>
</evidence>
<dbReference type="FunFam" id="3.30.390.30:FF:000001">
    <property type="entry name" value="Dihydrolipoyl dehydrogenase"/>
    <property type="match status" value="1"/>
</dbReference>
<dbReference type="Pfam" id="PF02852">
    <property type="entry name" value="Pyr_redox_dim"/>
    <property type="match status" value="1"/>
</dbReference>
<feature type="domain" description="Pyridine nucleotide-disulphide oxidoreductase dimerisation" evidence="9">
    <location>
        <begin position="2"/>
        <end position="87"/>
    </location>
</feature>
<name>A0A1S3ID76_LINAN</name>
<dbReference type="InterPro" id="IPR004099">
    <property type="entry name" value="Pyr_nucl-diS_OxRdtase_dimer"/>
</dbReference>
<dbReference type="InterPro" id="IPR016156">
    <property type="entry name" value="FAD/NAD-linked_Rdtase_dimer_sf"/>
</dbReference>
<keyword evidence="3" id="KW-0285">Flavoprotein</keyword>
<dbReference type="PANTHER" id="PTHR22912:SF151">
    <property type="entry name" value="DIHYDROLIPOYL DEHYDROGENASE, MITOCHONDRIAL"/>
    <property type="match status" value="1"/>
</dbReference>
<sequence>MEGVKYTVGKFPLAANSRSKCNNDTDGFVKVFGDKETDRLLGCHIIASVAGKLINEAVLAMEYGAFCEDVARVCHAHPTVAEALREAHLAAYCGKPINI</sequence>
<keyword evidence="10" id="KW-1185">Reference proteome</keyword>
<evidence type="ECO:0000256" key="4">
    <source>
        <dbReference type="ARBA" id="ARBA00022827"/>
    </source>
</evidence>
<evidence type="ECO:0000256" key="6">
    <source>
        <dbReference type="ARBA" id="ARBA00023027"/>
    </source>
</evidence>
<dbReference type="PANTHER" id="PTHR22912">
    <property type="entry name" value="DISULFIDE OXIDOREDUCTASE"/>
    <property type="match status" value="1"/>
</dbReference>
<dbReference type="RefSeq" id="XP_013396108.1">
    <property type="nucleotide sequence ID" value="XM_013540654.1"/>
</dbReference>
<evidence type="ECO:0000256" key="1">
    <source>
        <dbReference type="ARBA" id="ARBA00001974"/>
    </source>
</evidence>
<dbReference type="Proteomes" id="UP000085678">
    <property type="component" value="Unplaced"/>
</dbReference>
<accession>A0A1S3ID76</accession>
<dbReference type="GeneID" id="106163142"/>
<dbReference type="KEGG" id="lak:106163142"/>
<evidence type="ECO:0000256" key="8">
    <source>
        <dbReference type="ARBA" id="ARBA00049187"/>
    </source>
</evidence>
<dbReference type="GO" id="GO:0004148">
    <property type="term" value="F:dihydrolipoyl dehydrogenase (NADH) activity"/>
    <property type="evidence" value="ECO:0007669"/>
    <property type="project" value="UniProtKB-EC"/>
</dbReference>
<gene>
    <name evidence="11" type="primary">LOC106163142</name>
</gene>
<dbReference type="Gene3D" id="3.30.390.30">
    <property type="match status" value="1"/>
</dbReference>
<dbReference type="OrthoDB" id="361797at2759"/>
<dbReference type="GO" id="GO:0050660">
    <property type="term" value="F:flavin adenine dinucleotide binding"/>
    <property type="evidence" value="ECO:0007669"/>
    <property type="project" value="TreeGrafter"/>
</dbReference>
<keyword evidence="4" id="KW-0274">FAD</keyword>
<evidence type="ECO:0000256" key="3">
    <source>
        <dbReference type="ARBA" id="ARBA00022630"/>
    </source>
</evidence>
<evidence type="ECO:0000256" key="7">
    <source>
        <dbReference type="ARBA" id="ARBA00031281"/>
    </source>
</evidence>
<evidence type="ECO:0000313" key="11">
    <source>
        <dbReference type="RefSeq" id="XP_013396108.1"/>
    </source>
</evidence>
<reference evidence="11" key="1">
    <citation type="submission" date="2025-08" db="UniProtKB">
        <authorList>
            <consortium name="RefSeq"/>
        </authorList>
    </citation>
    <scope>IDENTIFICATION</scope>
    <source>
        <tissue evidence="11">Gonads</tissue>
    </source>
</reference>
<protein>
    <recommendedName>
        <fullName evidence="7">Dihydrolipoamide dehydrogenase</fullName>
    </recommendedName>
</protein>
<dbReference type="AlphaFoldDB" id="A0A1S3ID76"/>
<comment type="cofactor">
    <cofactor evidence="1">
        <name>FAD</name>
        <dbReference type="ChEBI" id="CHEBI:57692"/>
    </cofactor>
</comment>
<evidence type="ECO:0000256" key="5">
    <source>
        <dbReference type="ARBA" id="ARBA00023002"/>
    </source>
</evidence>
<organism evidence="10 11">
    <name type="scientific">Lingula anatina</name>
    <name type="common">Brachiopod</name>
    <name type="synonym">Lingula unguis</name>
    <dbReference type="NCBI Taxonomy" id="7574"/>
    <lineage>
        <taxon>Eukaryota</taxon>
        <taxon>Metazoa</taxon>
        <taxon>Spiralia</taxon>
        <taxon>Lophotrochozoa</taxon>
        <taxon>Brachiopoda</taxon>
        <taxon>Linguliformea</taxon>
        <taxon>Lingulata</taxon>
        <taxon>Lingulida</taxon>
        <taxon>Linguloidea</taxon>
        <taxon>Lingulidae</taxon>
        <taxon>Lingula</taxon>
    </lineage>
</organism>
<comment type="similarity">
    <text evidence="2">Belongs to the class-I pyridine nucleotide-disulfide oxidoreductase family.</text>
</comment>
<dbReference type="InParanoid" id="A0A1S3ID76"/>
<dbReference type="SUPFAM" id="SSF55424">
    <property type="entry name" value="FAD/NAD-linked reductases, dimerisation (C-terminal) domain"/>
    <property type="match status" value="1"/>
</dbReference>
<dbReference type="STRING" id="7574.A0A1S3ID76"/>
<dbReference type="GO" id="GO:0045252">
    <property type="term" value="C:oxoglutarate dehydrogenase complex"/>
    <property type="evidence" value="ECO:0007669"/>
    <property type="project" value="TreeGrafter"/>
</dbReference>
<keyword evidence="5" id="KW-0560">Oxidoreductase</keyword>